<protein>
    <submittedName>
        <fullName evidence="2">BQ5605_C021g09281 protein</fullName>
    </submittedName>
</protein>
<sequence>MSLRRSTRRHQHPDSEPDSHSSPSATAATSFFDAPRDQEEVALTDPTTTTTTTTTRSTRSKRSVHTQSSILASSVASHNNSASSSSAPTTEESRSTTTATTTSQASIVDGPSAKALGKRRAVSPPLAVEADPTATVKTRAHSSKRRKVHNLSSSPTSKNSTKGRAVKVASTKSEKKALRRSRRSLTNTAIKVGDTEEMPRKGSRATRAAKAKARAVENDDEDILGMDDVDMAIDYDEEEGDETVVGSSTSPSIVVK</sequence>
<feature type="compositionally biased region" description="Low complexity" evidence="1">
    <location>
        <begin position="72"/>
        <end position="106"/>
    </location>
</feature>
<evidence type="ECO:0000256" key="1">
    <source>
        <dbReference type="SAM" id="MobiDB-lite"/>
    </source>
</evidence>
<evidence type="ECO:0000313" key="2">
    <source>
        <dbReference type="EMBL" id="SGZ20499.1"/>
    </source>
</evidence>
<feature type="compositionally biased region" description="Basic residues" evidence="1">
    <location>
        <begin position="138"/>
        <end position="149"/>
    </location>
</feature>
<feature type="compositionally biased region" description="Low complexity" evidence="1">
    <location>
        <begin position="47"/>
        <end position="57"/>
    </location>
</feature>
<dbReference type="AlphaFoldDB" id="A0A2X0PE22"/>
<feature type="compositionally biased region" description="Basic residues" evidence="1">
    <location>
        <begin position="1"/>
        <end position="11"/>
    </location>
</feature>
<feature type="compositionally biased region" description="Polar residues" evidence="1">
    <location>
        <begin position="150"/>
        <end position="162"/>
    </location>
</feature>
<dbReference type="STRING" id="796604.A0A2X0PE22"/>
<evidence type="ECO:0000313" key="3">
    <source>
        <dbReference type="Proteomes" id="UP000249464"/>
    </source>
</evidence>
<feature type="region of interest" description="Disordered" evidence="1">
    <location>
        <begin position="1"/>
        <end position="225"/>
    </location>
</feature>
<organism evidence="2 3">
    <name type="scientific">Microbotryum silenes-dioicae</name>
    <dbReference type="NCBI Taxonomy" id="796604"/>
    <lineage>
        <taxon>Eukaryota</taxon>
        <taxon>Fungi</taxon>
        <taxon>Dikarya</taxon>
        <taxon>Basidiomycota</taxon>
        <taxon>Pucciniomycotina</taxon>
        <taxon>Microbotryomycetes</taxon>
        <taxon>Microbotryales</taxon>
        <taxon>Microbotryaceae</taxon>
        <taxon>Microbotryum</taxon>
    </lineage>
</organism>
<name>A0A2X0PE22_9BASI</name>
<proteinExistence type="predicted"/>
<gene>
    <name evidence="2" type="primary">BQ5605_C021g09281</name>
    <name evidence="2" type="ORF">BQ5605_C021G09281</name>
</gene>
<dbReference type="Proteomes" id="UP000249464">
    <property type="component" value="Unassembled WGS sequence"/>
</dbReference>
<feature type="compositionally biased region" description="Basic residues" evidence="1">
    <location>
        <begin position="201"/>
        <end position="213"/>
    </location>
</feature>
<dbReference type="EMBL" id="FQNC01000083">
    <property type="protein sequence ID" value="SGZ20499.1"/>
    <property type="molecule type" value="Genomic_DNA"/>
</dbReference>
<feature type="compositionally biased region" description="Low complexity" evidence="1">
    <location>
        <begin position="20"/>
        <end position="33"/>
    </location>
</feature>
<accession>A0A2X0PE22</accession>
<keyword evidence="3" id="KW-1185">Reference proteome</keyword>
<reference evidence="2 3" key="1">
    <citation type="submission" date="2016-11" db="EMBL/GenBank/DDBJ databases">
        <authorList>
            <person name="Jaros S."/>
            <person name="Januszkiewicz K."/>
            <person name="Wedrychowicz H."/>
        </authorList>
    </citation>
    <scope>NUCLEOTIDE SEQUENCE [LARGE SCALE GENOMIC DNA]</scope>
</reference>